<dbReference type="PROSITE" id="PS51257">
    <property type="entry name" value="PROKAR_LIPOPROTEIN"/>
    <property type="match status" value="1"/>
</dbReference>
<dbReference type="EMBL" id="GBRD01013723">
    <property type="protein sequence ID" value="JAG52103.1"/>
    <property type="molecule type" value="Transcribed_RNA"/>
</dbReference>
<organism evidence="1">
    <name type="scientific">Lygus hesperus</name>
    <name type="common">Western plant bug</name>
    <dbReference type="NCBI Taxonomy" id="30085"/>
    <lineage>
        <taxon>Eukaryota</taxon>
        <taxon>Metazoa</taxon>
        <taxon>Ecdysozoa</taxon>
        <taxon>Arthropoda</taxon>
        <taxon>Hexapoda</taxon>
        <taxon>Insecta</taxon>
        <taxon>Pterygota</taxon>
        <taxon>Neoptera</taxon>
        <taxon>Paraneoptera</taxon>
        <taxon>Hemiptera</taxon>
        <taxon>Heteroptera</taxon>
        <taxon>Panheteroptera</taxon>
        <taxon>Cimicomorpha</taxon>
        <taxon>Miridae</taxon>
        <taxon>Mirini</taxon>
        <taxon>Lygus</taxon>
    </lineage>
</organism>
<dbReference type="EMBL" id="GBRD01013725">
    <property type="protein sequence ID" value="JAG52101.1"/>
    <property type="molecule type" value="Transcribed_RNA"/>
</dbReference>
<reference evidence="1" key="1">
    <citation type="submission" date="2014-09" db="EMBL/GenBank/DDBJ databases">
        <authorList>
            <person name="Magalhaes I.L.F."/>
            <person name="Oliveira U."/>
            <person name="Santos F.R."/>
            <person name="Vidigal T.H.D.A."/>
            <person name="Brescovit A.D."/>
            <person name="Santos A.J."/>
        </authorList>
    </citation>
    <scope>NUCLEOTIDE SEQUENCE</scope>
</reference>
<proteinExistence type="predicted"/>
<name>A0A0K8SFN7_LYGHE</name>
<evidence type="ECO:0000313" key="1">
    <source>
        <dbReference type="EMBL" id="JAG52103.1"/>
    </source>
</evidence>
<dbReference type="AlphaFoldDB" id="A0A0K8SFN7"/>
<accession>A0A0K8SFN7</accession>
<sequence>MMVRELAQIDGPGTAFKPPTNFAAATGGCGPPGFSPIGIKGLETDTNLIIAGPLLGGMLVSCCSPSASSVTGPSLFAVEQKLVPAVPDPHLYPYPTLMHHQHQDNH</sequence>
<protein>
    <submittedName>
        <fullName evidence="1">Uncharacterized protein</fullName>
    </submittedName>
</protein>